<organism evidence="2 3">
    <name type="scientific">Desulfobotulus mexicanus</name>
    <dbReference type="NCBI Taxonomy" id="2586642"/>
    <lineage>
        <taxon>Bacteria</taxon>
        <taxon>Pseudomonadati</taxon>
        <taxon>Thermodesulfobacteriota</taxon>
        <taxon>Desulfobacteria</taxon>
        <taxon>Desulfobacterales</taxon>
        <taxon>Desulfobacteraceae</taxon>
        <taxon>Desulfobotulus</taxon>
    </lineage>
</organism>
<comment type="caution">
    <text evidence="2">The sequence shown here is derived from an EMBL/GenBank/DDBJ whole genome shotgun (WGS) entry which is preliminary data.</text>
</comment>
<keyword evidence="1" id="KW-0472">Membrane</keyword>
<keyword evidence="1" id="KW-0812">Transmembrane</keyword>
<evidence type="ECO:0000256" key="1">
    <source>
        <dbReference type="SAM" id="Phobius"/>
    </source>
</evidence>
<proteinExistence type="predicted"/>
<dbReference type="OrthoDB" id="5344038at2"/>
<dbReference type="InterPro" id="IPR021383">
    <property type="entry name" value="DUF3015"/>
</dbReference>
<evidence type="ECO:0000313" key="2">
    <source>
        <dbReference type="EMBL" id="TYT75513.1"/>
    </source>
</evidence>
<dbReference type="AlphaFoldDB" id="A0A5Q4VEW7"/>
<dbReference type="Pfam" id="PF11220">
    <property type="entry name" value="DUF3015"/>
    <property type="match status" value="1"/>
</dbReference>
<keyword evidence="1" id="KW-1133">Transmembrane helix</keyword>
<keyword evidence="3" id="KW-1185">Reference proteome</keyword>
<sequence>MSEFCFCCCPFVFGRLQIWHLLLRDNKLKTVCPGNLKLKWKESFVKKFFAAVLIGLFVAAPAFAVNRDNVGCGLGSMLMQDKDGLLWEIMATSTNGTSGNQTFGITSGTLGCEKPANFAKREQLDRFVADNMDALAVDIAMGEGETLGALAELAEVDENRRGDFFAALQGNFDKIYPDGKVAGTQVVDQITEILAHI</sequence>
<accession>A0A5Q4VEW7</accession>
<dbReference type="EMBL" id="VDMB01000003">
    <property type="protein sequence ID" value="TYT75513.1"/>
    <property type="molecule type" value="Genomic_DNA"/>
</dbReference>
<name>A0A5Q4VEW7_9BACT</name>
<protein>
    <submittedName>
        <fullName evidence="2">DUF3015 domain-containing protein</fullName>
    </submittedName>
</protein>
<feature type="transmembrane region" description="Helical" evidence="1">
    <location>
        <begin position="48"/>
        <end position="65"/>
    </location>
</feature>
<dbReference type="Proteomes" id="UP000321899">
    <property type="component" value="Unassembled WGS sequence"/>
</dbReference>
<gene>
    <name evidence="2" type="ORF">FIM25_03460</name>
</gene>
<reference evidence="2 3" key="1">
    <citation type="submission" date="2019-06" db="EMBL/GenBank/DDBJ databases">
        <title>Desulfobotulus mexicanus sp. nov., a novel sulfate-reducing bacterium isolated from the sediment of an alkaline crater lake in Mexico.</title>
        <authorList>
            <person name="Hirschler-Rea A."/>
        </authorList>
    </citation>
    <scope>NUCLEOTIDE SEQUENCE [LARGE SCALE GENOMIC DNA]</scope>
    <source>
        <strain evidence="2 3">PAR22N</strain>
    </source>
</reference>
<evidence type="ECO:0000313" key="3">
    <source>
        <dbReference type="Proteomes" id="UP000321899"/>
    </source>
</evidence>